<accession>A0A0D3RM50</accession>
<dbReference type="RefSeq" id="WP_147167297.1">
    <property type="nucleotide sequence ID" value="NZ_KP763470.1"/>
</dbReference>
<dbReference type="EMBL" id="KP763470">
    <property type="protein sequence ID" value="AJS09919.1"/>
    <property type="molecule type" value="Genomic_DNA"/>
</dbReference>
<proteinExistence type="predicted"/>
<dbReference type="AlphaFoldDB" id="A0A0D3RM50"/>
<reference evidence="2" key="1">
    <citation type="journal article" date="2015" name="FEMS Microbiol. Lett.">
        <title>Characterisation of a large novel phage-like plasmid in Salmonella enterica serovar Typhimurium.</title>
        <authorList>
            <person name="Octavia S."/>
            <person name="Sara J."/>
            <person name="Lan R."/>
        </authorList>
    </citation>
    <scope>NUCLEOTIDE SEQUENCE</scope>
    <source>
        <strain evidence="2">L946</strain>
        <plasmid evidence="2">pSTM_Phi</plasmid>
    </source>
</reference>
<protein>
    <recommendedName>
        <fullName evidence="1">YubB ferredoxin-like domain-containing protein</fullName>
    </recommendedName>
</protein>
<organism evidence="2">
    <name type="scientific">Salmonella typhimurium</name>
    <dbReference type="NCBI Taxonomy" id="90371"/>
    <lineage>
        <taxon>Bacteria</taxon>
        <taxon>Pseudomonadati</taxon>
        <taxon>Pseudomonadota</taxon>
        <taxon>Gammaproteobacteria</taxon>
        <taxon>Enterobacterales</taxon>
        <taxon>Enterobacteriaceae</taxon>
        <taxon>Salmonella</taxon>
    </lineage>
</organism>
<dbReference type="Pfam" id="PF18406">
    <property type="entry name" value="DUF1281_C"/>
    <property type="match status" value="1"/>
</dbReference>
<evidence type="ECO:0000259" key="1">
    <source>
        <dbReference type="Pfam" id="PF18406"/>
    </source>
</evidence>
<feature type="domain" description="YubB ferredoxin-like" evidence="1">
    <location>
        <begin position="174"/>
        <end position="234"/>
    </location>
</feature>
<evidence type="ECO:0000313" key="2">
    <source>
        <dbReference type="EMBL" id="AJS09919.1"/>
    </source>
</evidence>
<sequence>MPNHVTNEIRVVGGTNKQRLAFIRAITNKFGLIDFNNICKRPKSMDIEESCAVEAMATAIAGYPMGNFYFGEVKTPKEVELDLIQRGTTPKYLRKIKAHALLRIENKRRYGFYSWYDWSRANWGTKWNAYSVEMPIKRVKQRIKYGHKHRKTHVRAYAKRLFKKRLARHALSGGDLVIRFDTAWNCPEPVYHVLASRFPHLEFIVRYADEDIGSNCGSIVLRGGKLDSEDIAPPYSEQSPEEKLKWRKFAFELCHPGATPLEYDMDENYKYLNE</sequence>
<dbReference type="InterPro" id="IPR041329">
    <property type="entry name" value="YubB_C"/>
</dbReference>
<keyword evidence="2" id="KW-0614">Plasmid</keyword>
<geneLocation type="plasmid" evidence="2">
    <name>pSTM_Phi</name>
</geneLocation>
<name>A0A0D3RM50_SALTM</name>